<feature type="non-terminal residue" evidence="1">
    <location>
        <position position="177"/>
    </location>
</feature>
<dbReference type="Proteomes" id="UP001432027">
    <property type="component" value="Unassembled WGS sequence"/>
</dbReference>
<evidence type="ECO:0000313" key="2">
    <source>
        <dbReference type="Proteomes" id="UP001432027"/>
    </source>
</evidence>
<name>A0AAV5UKX0_9BILA</name>
<accession>A0AAV5UKX0</accession>
<dbReference type="EMBL" id="BTSX01000006">
    <property type="protein sequence ID" value="GMT07654.1"/>
    <property type="molecule type" value="Genomic_DNA"/>
</dbReference>
<proteinExistence type="predicted"/>
<evidence type="ECO:0000313" key="1">
    <source>
        <dbReference type="EMBL" id="GMT07654.1"/>
    </source>
</evidence>
<reference evidence="1" key="1">
    <citation type="submission" date="2023-10" db="EMBL/GenBank/DDBJ databases">
        <title>Genome assembly of Pristionchus species.</title>
        <authorList>
            <person name="Yoshida K."/>
            <person name="Sommer R.J."/>
        </authorList>
    </citation>
    <scope>NUCLEOTIDE SEQUENCE</scope>
    <source>
        <strain evidence="1">RS0144</strain>
    </source>
</reference>
<comment type="caution">
    <text evidence="1">The sequence shown here is derived from an EMBL/GenBank/DDBJ whole genome shotgun (WGS) entry which is preliminary data.</text>
</comment>
<gene>
    <name evidence="1" type="ORF">PENTCL1PPCAC_29828</name>
</gene>
<dbReference type="AlphaFoldDB" id="A0AAV5UKX0"/>
<organism evidence="1 2">
    <name type="scientific">Pristionchus entomophagus</name>
    <dbReference type="NCBI Taxonomy" id="358040"/>
    <lineage>
        <taxon>Eukaryota</taxon>
        <taxon>Metazoa</taxon>
        <taxon>Ecdysozoa</taxon>
        <taxon>Nematoda</taxon>
        <taxon>Chromadorea</taxon>
        <taxon>Rhabditida</taxon>
        <taxon>Rhabditina</taxon>
        <taxon>Diplogasteromorpha</taxon>
        <taxon>Diplogasteroidea</taxon>
        <taxon>Neodiplogasteridae</taxon>
        <taxon>Pristionchus</taxon>
    </lineage>
</organism>
<sequence>MKQAVSHPSSCPTPPFEWQLQEHALLAPSSVHVSSNTHSEELSSTSSQLEHNVPLIANLVSSSPSELLAQLPACQQASSYFTKIIRAPPNCSLAISPSEPSSMPISDLSTANSQLNNHFPIGEWFPTPDDNIDCYESSVVDSNFDESAQLDSGIQMLTPEAQVIIDLINVLMVDADS</sequence>
<protein>
    <submittedName>
        <fullName evidence="1">Uncharacterized protein</fullName>
    </submittedName>
</protein>
<keyword evidence="2" id="KW-1185">Reference proteome</keyword>